<gene>
    <name evidence="3" type="ORF">IM811_002776</name>
</gene>
<sequence>MICTAIYLALLTSLARMALGFPDAESGLAPRSDGAAEGSRYLEARATLPRAKVPRAGLKPQRQEAARRPGMPTPRRYKKRPGPGSLRQSGRMIKTKNRKGPSGMEMAKAGPRKRSSMSKELELVLEGLGL</sequence>
<protein>
    <submittedName>
        <fullName evidence="3">Uncharacterized protein</fullName>
    </submittedName>
</protein>
<reference evidence="3" key="1">
    <citation type="submission" date="2020-10" db="EMBL/GenBank/DDBJ databases">
        <title>High-Quality Genome Resource of Clonostachys rosea strain S41 by Oxford Nanopore Long-Read Sequencing.</title>
        <authorList>
            <person name="Wang H."/>
        </authorList>
    </citation>
    <scope>NUCLEOTIDE SEQUENCE</scope>
    <source>
        <strain evidence="3">S41</strain>
    </source>
</reference>
<proteinExistence type="predicted"/>
<dbReference type="AlphaFoldDB" id="A0A8H7KCH9"/>
<organism evidence="3 4">
    <name type="scientific">Bionectria ochroleuca</name>
    <name type="common">Gliocladium roseum</name>
    <dbReference type="NCBI Taxonomy" id="29856"/>
    <lineage>
        <taxon>Eukaryota</taxon>
        <taxon>Fungi</taxon>
        <taxon>Dikarya</taxon>
        <taxon>Ascomycota</taxon>
        <taxon>Pezizomycotina</taxon>
        <taxon>Sordariomycetes</taxon>
        <taxon>Hypocreomycetidae</taxon>
        <taxon>Hypocreales</taxon>
        <taxon>Bionectriaceae</taxon>
        <taxon>Clonostachys</taxon>
    </lineage>
</organism>
<name>A0A8H7KCH9_BIOOC</name>
<accession>A0A8H7KCH9</accession>
<feature type="region of interest" description="Disordered" evidence="1">
    <location>
        <begin position="54"/>
        <end position="120"/>
    </location>
</feature>
<dbReference type="Proteomes" id="UP000616885">
    <property type="component" value="Unassembled WGS sequence"/>
</dbReference>
<comment type="caution">
    <text evidence="3">The sequence shown here is derived from an EMBL/GenBank/DDBJ whole genome shotgun (WGS) entry which is preliminary data.</text>
</comment>
<feature type="chain" id="PRO_5034592597" evidence="2">
    <location>
        <begin position="21"/>
        <end position="130"/>
    </location>
</feature>
<evidence type="ECO:0000256" key="2">
    <source>
        <dbReference type="SAM" id="SignalP"/>
    </source>
</evidence>
<feature type="signal peptide" evidence="2">
    <location>
        <begin position="1"/>
        <end position="20"/>
    </location>
</feature>
<keyword evidence="2" id="KW-0732">Signal</keyword>
<evidence type="ECO:0000256" key="1">
    <source>
        <dbReference type="SAM" id="MobiDB-lite"/>
    </source>
</evidence>
<evidence type="ECO:0000313" key="4">
    <source>
        <dbReference type="Proteomes" id="UP000616885"/>
    </source>
</evidence>
<evidence type="ECO:0000313" key="3">
    <source>
        <dbReference type="EMBL" id="KAF9747442.1"/>
    </source>
</evidence>
<dbReference type="EMBL" id="JADCTT010000010">
    <property type="protein sequence ID" value="KAF9747442.1"/>
    <property type="molecule type" value="Genomic_DNA"/>
</dbReference>